<evidence type="ECO:0008006" key="3">
    <source>
        <dbReference type="Google" id="ProtNLM"/>
    </source>
</evidence>
<comment type="caution">
    <text evidence="1">The sequence shown here is derived from an EMBL/GenBank/DDBJ whole genome shotgun (WGS) entry which is preliminary data.</text>
</comment>
<accession>A0AAE1UD07</accession>
<dbReference type="EMBL" id="JAWZYT010001043">
    <property type="protein sequence ID" value="KAK4316191.1"/>
    <property type="molecule type" value="Genomic_DNA"/>
</dbReference>
<protein>
    <recommendedName>
        <fullName evidence="3">Reverse transcriptase</fullName>
    </recommendedName>
</protein>
<dbReference type="Proteomes" id="UP001292094">
    <property type="component" value="Unassembled WGS sequence"/>
</dbReference>
<dbReference type="AlphaFoldDB" id="A0AAE1UD07"/>
<evidence type="ECO:0000313" key="2">
    <source>
        <dbReference type="Proteomes" id="UP001292094"/>
    </source>
</evidence>
<reference evidence="1" key="1">
    <citation type="submission" date="2023-11" db="EMBL/GenBank/DDBJ databases">
        <title>Genome assemblies of two species of porcelain crab, Petrolisthes cinctipes and Petrolisthes manimaculis (Anomura: Porcellanidae).</title>
        <authorList>
            <person name="Angst P."/>
        </authorList>
    </citation>
    <scope>NUCLEOTIDE SEQUENCE</scope>
    <source>
        <strain evidence="1">PB745_02</strain>
        <tissue evidence="1">Gill</tissue>
    </source>
</reference>
<gene>
    <name evidence="1" type="ORF">Pmani_012699</name>
</gene>
<proteinExistence type="predicted"/>
<name>A0AAE1UD07_9EUCA</name>
<organism evidence="1 2">
    <name type="scientific">Petrolisthes manimaculis</name>
    <dbReference type="NCBI Taxonomy" id="1843537"/>
    <lineage>
        <taxon>Eukaryota</taxon>
        <taxon>Metazoa</taxon>
        <taxon>Ecdysozoa</taxon>
        <taxon>Arthropoda</taxon>
        <taxon>Crustacea</taxon>
        <taxon>Multicrustacea</taxon>
        <taxon>Malacostraca</taxon>
        <taxon>Eumalacostraca</taxon>
        <taxon>Eucarida</taxon>
        <taxon>Decapoda</taxon>
        <taxon>Pleocyemata</taxon>
        <taxon>Anomura</taxon>
        <taxon>Galatheoidea</taxon>
        <taxon>Porcellanidae</taxon>
        <taxon>Petrolisthes</taxon>
    </lineage>
</organism>
<evidence type="ECO:0000313" key="1">
    <source>
        <dbReference type="EMBL" id="KAK4316191.1"/>
    </source>
</evidence>
<sequence>MLWRRRYAVCQKGWKNRGRIAKIISGQDMVSDEPAPMGVMEAWVQEFSKESISVQPGPIHAVYNDKHEIMAPIISSELERSLRSMNAKAAPGWDGVTVASLRDPAKREQLFWLLNGAIFMEDVPEAWKRGQTTLIPKVDLPSAPSHYRPITVTSTILRLYHRILAALLAVEAPCSLHQKGFKREGRLCLQPPLAKTPCFLADGKRKTWYQDSHCFTILNGVELRALGPNSFYRYLGIETGATLGSPGVLLTRYRNGLNINRAPLKPQQNIWCVTEVLQPQLQYPLLHGEVKTGWLKREWLTKEGFDLDELPKSAPSDSWDSDWWNSVDGAGCRGSATLPSFSGWVRVGTRLMSGGEFVSAIKLRGNVLSTRSREARGCPERPVLCRHGCQRPETLGHIQQSCPVTHGWRVQRHDKIVTTVCKHLGDRGWEVLREPNIPTLNGLRKPDIVFWNSVQSFVIDVQVCADMRVATPNDAHERKRDYYNTPIIRRWVNEQSGKPPVISSIVMNWQGAWAQASYNTKALGGTVELGKLIKVRMLEDSVRMYRMFCGAGALRNVH</sequence>
<keyword evidence="2" id="KW-1185">Reference proteome</keyword>